<sequence length="124" mass="14115">MGSPYLRNFICLVSQDAQVCGKIDLYDLVLRICAFSNLMLKFFDISSKVIVNKSLEKNRANADFFSISILFHRFRRNHTGEVDAISIKTNDEANEEKQHVNFAPGKYVASLIVAKSDFLFITEC</sequence>
<name>A0AA36FB41_OCTVU</name>
<dbReference type="EMBL" id="OX597822">
    <property type="protein sequence ID" value="CAI9728423.1"/>
    <property type="molecule type" value="Genomic_DNA"/>
</dbReference>
<evidence type="ECO:0000313" key="1">
    <source>
        <dbReference type="EMBL" id="CAI9728423.1"/>
    </source>
</evidence>
<evidence type="ECO:0000313" key="2">
    <source>
        <dbReference type="Proteomes" id="UP001162480"/>
    </source>
</evidence>
<dbReference type="Proteomes" id="UP001162480">
    <property type="component" value="Chromosome 9"/>
</dbReference>
<protein>
    <submittedName>
        <fullName evidence="1">Uncharacterized protein</fullName>
    </submittedName>
</protein>
<reference evidence="1" key="1">
    <citation type="submission" date="2023-08" db="EMBL/GenBank/DDBJ databases">
        <authorList>
            <person name="Alioto T."/>
            <person name="Alioto T."/>
            <person name="Gomez Garrido J."/>
        </authorList>
    </citation>
    <scope>NUCLEOTIDE SEQUENCE</scope>
</reference>
<dbReference type="AlphaFoldDB" id="A0AA36FB41"/>
<accession>A0AA36FB41</accession>
<organism evidence="1 2">
    <name type="scientific">Octopus vulgaris</name>
    <name type="common">Common octopus</name>
    <dbReference type="NCBI Taxonomy" id="6645"/>
    <lineage>
        <taxon>Eukaryota</taxon>
        <taxon>Metazoa</taxon>
        <taxon>Spiralia</taxon>
        <taxon>Lophotrochozoa</taxon>
        <taxon>Mollusca</taxon>
        <taxon>Cephalopoda</taxon>
        <taxon>Coleoidea</taxon>
        <taxon>Octopodiformes</taxon>
        <taxon>Octopoda</taxon>
        <taxon>Incirrata</taxon>
        <taxon>Octopodidae</taxon>
        <taxon>Octopus</taxon>
    </lineage>
</organism>
<proteinExistence type="predicted"/>
<keyword evidence="2" id="KW-1185">Reference proteome</keyword>
<gene>
    <name evidence="1" type="ORF">OCTVUL_1B016992</name>
</gene>